<dbReference type="Proteomes" id="UP000315215">
    <property type="component" value="Chromosome"/>
</dbReference>
<keyword evidence="3" id="KW-1185">Reference proteome</keyword>
<sequence>MRKLLSACLIMAILFTAIIQVPTSVLASTGNGDEGINEKFGLPIVVYGESLSEEQKQEVRNLLDIDDPSTVNEIIVTAEDLVKFIDGDPNSNMYSSAKITRKEEGNGLVINIVNQENITQVTNEMYANALLTAGIENAVVEVASPLKVSGHSALTGIYKAYNVDGESLDKDRMEVANEELSVATQLAEQSGVDQEKVSELLTEIKQAIADQNPASKEEIEQIVKDQLATLNIDLNDEDIARLVALFDKMRSININFDNVKSQLDDIAGDIRSKLEEVANDEGFWQGVKDFFQNIIDGLKSLFG</sequence>
<keyword evidence="1" id="KW-0732">Signal</keyword>
<dbReference type="Gene3D" id="1.20.120.20">
    <property type="entry name" value="Apolipoprotein"/>
    <property type="match status" value="1"/>
</dbReference>
<evidence type="ECO:0000313" key="2">
    <source>
        <dbReference type="EMBL" id="QDP41809.1"/>
    </source>
</evidence>
<feature type="signal peptide" evidence="1">
    <location>
        <begin position="1"/>
        <end position="27"/>
    </location>
</feature>
<dbReference type="RefSeq" id="WP_143896716.1">
    <property type="nucleotide sequence ID" value="NZ_CP041666.1"/>
</dbReference>
<reference evidence="2 3" key="1">
    <citation type="submission" date="2019-07" db="EMBL/GenBank/DDBJ databases">
        <authorList>
            <person name="Li J."/>
        </authorList>
    </citation>
    <scope>NUCLEOTIDE SEQUENCE [LARGE SCALE GENOMIC DNA]</scope>
    <source>
        <strain evidence="2 3">TKL69</strain>
    </source>
</reference>
<dbReference type="InterPro" id="IPR009343">
    <property type="entry name" value="DUF1002"/>
</dbReference>
<feature type="chain" id="PRO_5021781290" evidence="1">
    <location>
        <begin position="28"/>
        <end position="303"/>
    </location>
</feature>
<dbReference type="OrthoDB" id="9810153at2"/>
<proteinExistence type="predicted"/>
<dbReference type="Pfam" id="PF06207">
    <property type="entry name" value="DUF1002"/>
    <property type="match status" value="1"/>
</dbReference>
<accession>A0A516KK83</accession>
<dbReference type="EMBL" id="CP041666">
    <property type="protein sequence ID" value="QDP41809.1"/>
    <property type="molecule type" value="Genomic_DNA"/>
</dbReference>
<gene>
    <name evidence="2" type="ORF">FN924_17505</name>
</gene>
<protein>
    <submittedName>
        <fullName evidence="2">DUF1002 domain-containing protein</fullName>
    </submittedName>
</protein>
<dbReference type="KEGG" id="aqt:FN924_17505"/>
<dbReference type="AlphaFoldDB" id="A0A516KK83"/>
<evidence type="ECO:0000313" key="3">
    <source>
        <dbReference type="Proteomes" id="UP000315215"/>
    </source>
</evidence>
<evidence type="ECO:0000256" key="1">
    <source>
        <dbReference type="SAM" id="SignalP"/>
    </source>
</evidence>
<name>A0A516KK83_9BACI</name>
<organism evidence="2 3">
    <name type="scientific">Radiobacillus deserti</name>
    <dbReference type="NCBI Taxonomy" id="2594883"/>
    <lineage>
        <taxon>Bacteria</taxon>
        <taxon>Bacillati</taxon>
        <taxon>Bacillota</taxon>
        <taxon>Bacilli</taxon>
        <taxon>Bacillales</taxon>
        <taxon>Bacillaceae</taxon>
        <taxon>Radiobacillus</taxon>
    </lineage>
</organism>